<organism evidence="7 8">
    <name type="scientific">Beauveria bassiana D1-5</name>
    <dbReference type="NCBI Taxonomy" id="1245745"/>
    <lineage>
        <taxon>Eukaryota</taxon>
        <taxon>Fungi</taxon>
        <taxon>Dikarya</taxon>
        <taxon>Ascomycota</taxon>
        <taxon>Pezizomycotina</taxon>
        <taxon>Sordariomycetes</taxon>
        <taxon>Hypocreomycetidae</taxon>
        <taxon>Hypocreales</taxon>
        <taxon>Cordycipitaceae</taxon>
        <taxon>Beauveria</taxon>
    </lineage>
</organism>
<evidence type="ECO:0000256" key="5">
    <source>
        <dbReference type="RuleBase" id="RU364054"/>
    </source>
</evidence>
<keyword evidence="5" id="KW-0274">FAD</keyword>
<comment type="similarity">
    <text evidence="1 5">Belongs to the proline oxidase family.</text>
</comment>
<dbReference type="PANTHER" id="PTHR13914:SF0">
    <property type="entry name" value="PROLINE DEHYDROGENASE 1, MITOCHONDRIAL"/>
    <property type="match status" value="1"/>
</dbReference>
<dbReference type="OrthoDB" id="10263291at2759"/>
<evidence type="ECO:0000256" key="1">
    <source>
        <dbReference type="ARBA" id="ARBA00005869"/>
    </source>
</evidence>
<dbReference type="SUPFAM" id="SSF51730">
    <property type="entry name" value="FAD-linked oxidoreductase"/>
    <property type="match status" value="1"/>
</dbReference>
<keyword evidence="3 5" id="KW-0560">Oxidoreductase</keyword>
<evidence type="ECO:0000256" key="2">
    <source>
        <dbReference type="ARBA" id="ARBA00012695"/>
    </source>
</evidence>
<dbReference type="EC" id="1.5.5.2" evidence="2 5"/>
<dbReference type="PANTHER" id="PTHR13914">
    <property type="entry name" value="PROLINE OXIDASE"/>
    <property type="match status" value="1"/>
</dbReference>
<dbReference type="STRING" id="1245745.A0A0A2VB39"/>
<evidence type="ECO:0000256" key="4">
    <source>
        <dbReference type="ARBA" id="ARBA00023062"/>
    </source>
</evidence>
<protein>
    <recommendedName>
        <fullName evidence="2 5">Proline dehydrogenase</fullName>
        <ecNumber evidence="2 5">1.5.5.2</ecNumber>
    </recommendedName>
</protein>
<dbReference type="Proteomes" id="UP000030106">
    <property type="component" value="Unassembled WGS sequence"/>
</dbReference>
<keyword evidence="5" id="KW-0285">Flavoprotein</keyword>
<name>A0A0A2VB39_BEABA</name>
<dbReference type="InterPro" id="IPR029041">
    <property type="entry name" value="FAD-linked_oxidoreductase-like"/>
</dbReference>
<gene>
    <name evidence="7" type="ORF">BBAD15_g11463</name>
</gene>
<dbReference type="AlphaFoldDB" id="A0A0A2VB39"/>
<keyword evidence="4 5" id="KW-0642">Proline metabolism</keyword>
<reference evidence="7 8" key="1">
    <citation type="submission" date="2012-10" db="EMBL/GenBank/DDBJ databases">
        <title>Genome sequencing and analysis of entomopathogenic fungi Beauveria bassiana D1-5.</title>
        <authorList>
            <person name="Li Q."/>
            <person name="Wang L."/>
            <person name="Zhang Z."/>
            <person name="Wang Q."/>
            <person name="Ren J."/>
            <person name="Wang M."/>
            <person name="Xu W."/>
            <person name="Wang J."/>
            <person name="Lu Y."/>
            <person name="Du Q."/>
            <person name="Sun Z."/>
        </authorList>
    </citation>
    <scope>NUCLEOTIDE SEQUENCE [LARGE SCALE GENOMIC DNA]</scope>
    <source>
        <strain evidence="7 8">D1-5</strain>
    </source>
</reference>
<comment type="caution">
    <text evidence="7">The sequence shown here is derived from an EMBL/GenBank/DDBJ whole genome shotgun (WGS) entry which is preliminary data.</text>
</comment>
<comment type="cofactor">
    <cofactor evidence="5">
        <name>FAD</name>
        <dbReference type="ChEBI" id="CHEBI:57692"/>
    </cofactor>
</comment>
<proteinExistence type="inferred from homology"/>
<dbReference type="GO" id="GO:0071949">
    <property type="term" value="F:FAD binding"/>
    <property type="evidence" value="ECO:0007669"/>
    <property type="project" value="TreeGrafter"/>
</dbReference>
<evidence type="ECO:0000259" key="6">
    <source>
        <dbReference type="Pfam" id="PF01619"/>
    </source>
</evidence>
<sequence length="471" mass="52056">MPKASRLCLSSAWQALSKQKSTANKRCFRRGPPDNYTLLTIAEPTRNAHGSASGLSALPNAALLRSLFINGVSSRPWALSPAISLLVKSCQPKPAFLFNIAKNPVLAWLLKETVYKQFCAGEAPSEIKSTMRAMKDMGFKGTILTYAKETVYDHKNKEEFGLGMNMIPTKGASSTECPYITSWKQGTLDTVKLLGEEDQLAVKITGAGPRVTCALADNSQPPQQFLDAVDEIVRDCKARGAKILIDAESQRFQAGTLRIGLDLMRKYNRDGYAVVYNTYQAYLKSTPTSLTCHLASALDDSFTLGLKVVRGAYLATDERSLIHDTKEETDEAYDSIAAGALQQQLLGFGGDEDRPFPSVNLLLATHNKHSAKKAQKLYRQRKMQRLPTVPVSFAQLHGMSDQVSFGLLALNKSDDAGISVYKCSTWGTMAECIGYLSRRVLENRDAASRTTDEYKALKTELWRRLRMGVWI</sequence>
<dbReference type="InterPro" id="IPR015659">
    <property type="entry name" value="Proline_oxidase"/>
</dbReference>
<evidence type="ECO:0000313" key="7">
    <source>
        <dbReference type="EMBL" id="KGQ03300.1"/>
    </source>
</evidence>
<evidence type="ECO:0000313" key="8">
    <source>
        <dbReference type="Proteomes" id="UP000030106"/>
    </source>
</evidence>
<dbReference type="HOGENOM" id="CLU_018202_0_1_1"/>
<comment type="function">
    <text evidence="5">Converts proline to delta-1-pyrroline-5-carboxylate.</text>
</comment>
<dbReference type="GO" id="GO:0010133">
    <property type="term" value="P:L-proline catabolic process to L-glutamate"/>
    <property type="evidence" value="ECO:0007669"/>
    <property type="project" value="TreeGrafter"/>
</dbReference>
<comment type="catalytic activity">
    <reaction evidence="5">
        <text>L-proline + a quinone = (S)-1-pyrroline-5-carboxylate + a quinol + H(+)</text>
        <dbReference type="Rhea" id="RHEA:23784"/>
        <dbReference type="ChEBI" id="CHEBI:15378"/>
        <dbReference type="ChEBI" id="CHEBI:17388"/>
        <dbReference type="ChEBI" id="CHEBI:24646"/>
        <dbReference type="ChEBI" id="CHEBI:60039"/>
        <dbReference type="ChEBI" id="CHEBI:132124"/>
        <dbReference type="EC" id="1.5.5.2"/>
    </reaction>
</comment>
<dbReference type="GO" id="GO:0005739">
    <property type="term" value="C:mitochondrion"/>
    <property type="evidence" value="ECO:0007669"/>
    <property type="project" value="TreeGrafter"/>
</dbReference>
<feature type="domain" description="Proline dehydrogenase" evidence="6">
    <location>
        <begin position="130"/>
        <end position="450"/>
    </location>
</feature>
<accession>A0A0A2VB39</accession>
<evidence type="ECO:0000256" key="3">
    <source>
        <dbReference type="ARBA" id="ARBA00023002"/>
    </source>
</evidence>
<dbReference type="EMBL" id="ANFO01001245">
    <property type="protein sequence ID" value="KGQ03300.1"/>
    <property type="molecule type" value="Genomic_DNA"/>
</dbReference>
<dbReference type="Gene3D" id="3.20.20.220">
    <property type="match status" value="1"/>
</dbReference>
<dbReference type="InterPro" id="IPR002872">
    <property type="entry name" value="Proline_DH_dom"/>
</dbReference>
<dbReference type="GO" id="GO:0004657">
    <property type="term" value="F:proline dehydrogenase activity"/>
    <property type="evidence" value="ECO:0007669"/>
    <property type="project" value="UniProtKB-EC"/>
</dbReference>
<dbReference type="Pfam" id="PF01619">
    <property type="entry name" value="Pro_dh"/>
    <property type="match status" value="1"/>
</dbReference>